<name>A0ACB8V5L3_9EURO</name>
<evidence type="ECO:0000313" key="1">
    <source>
        <dbReference type="EMBL" id="KAI2393176.1"/>
    </source>
</evidence>
<organism evidence="1">
    <name type="scientific">Ophidiomyces ophidiicola</name>
    <dbReference type="NCBI Taxonomy" id="1387563"/>
    <lineage>
        <taxon>Eukaryota</taxon>
        <taxon>Fungi</taxon>
        <taxon>Dikarya</taxon>
        <taxon>Ascomycota</taxon>
        <taxon>Pezizomycotina</taxon>
        <taxon>Eurotiomycetes</taxon>
        <taxon>Eurotiomycetidae</taxon>
        <taxon>Onygenales</taxon>
        <taxon>Onygenaceae</taxon>
        <taxon>Ophidiomyces</taxon>
    </lineage>
</organism>
<reference evidence="1" key="1">
    <citation type="journal article" date="2022" name="bioRxiv">
        <title>Population genetic analysis of Ophidiomyces ophidiicola, the causative agent of snake fungal disease, indicates recent introductions to the USA.</title>
        <authorList>
            <person name="Ladner J.T."/>
            <person name="Palmer J.M."/>
            <person name="Ettinger C.L."/>
            <person name="Stajich J.E."/>
            <person name="Farrell T.M."/>
            <person name="Glorioso B.M."/>
            <person name="Lawson B."/>
            <person name="Price S.J."/>
            <person name="Stengle A.G."/>
            <person name="Grear D.A."/>
            <person name="Lorch J.M."/>
        </authorList>
    </citation>
    <scope>NUCLEOTIDE SEQUENCE</scope>
    <source>
        <strain evidence="1">NWHC 24266-5</strain>
    </source>
</reference>
<proteinExistence type="predicted"/>
<gene>
    <name evidence="1" type="ORF">LOY88_000234</name>
</gene>
<accession>A0ACB8V5L3</accession>
<comment type="caution">
    <text evidence="1">The sequence shown here is derived from an EMBL/GenBank/DDBJ whole genome shotgun (WGS) entry which is preliminary data.</text>
</comment>
<sequence length="524" mass="58361">MAASGSPQYARHMAGPRGIAPRSLEANNTHTSYRPPFHENVGSPVPIREDRVASSIYSTQDYTRESRLTYSSVRLGPYSQYRDSQYTDASPPISPVPVQYRSAAGADSPDISPIDETFSPAVPLPKKDDKHTSSFQGIHPESQAAFVEATGSKTAIHKPDPIRETRWDEFSGEPTNSERGKFAQASPGDLLNIKSAQKHPFAFFTRGKDGKEGRKQTPRIDVEASPLPMRVPWKGASGRSTILNPISSRKPSAEKPFIPPPRKDSRNPFVQTSSATNRTHPTTPSAKPENAHFQIDSFDFETLKKANKTHTQKDLPPLNKELPSQPYASRSEARIQDVQQEPDYSNARILHFDEETRSQRSFPGSMTAGAGSPPRIPRRSDETIQPEPSSYMTAKSTKVTARKPTPSQQSASTSKSLPRSPPEMEANSRIELMEAKLRDLSRRRVNIDTIISELNQVIQPSSITYDMATRAEVTRSVKSLNAELDDIKKEEHDVGLKLHRAYKKKDEGDYYCEPSGLWIRRVTG</sequence>
<dbReference type="EMBL" id="JALBCA010000003">
    <property type="protein sequence ID" value="KAI2393176.1"/>
    <property type="molecule type" value="Genomic_DNA"/>
</dbReference>
<protein>
    <submittedName>
        <fullName evidence="1">Uncharacterized protein</fullName>
    </submittedName>
</protein>